<dbReference type="PANTHER" id="PTHR31047:SF0">
    <property type="entry name" value="MEIOTICALLY UP-REGULATED GENE 157 PROTEIN"/>
    <property type="match status" value="1"/>
</dbReference>
<dbReference type="PANTHER" id="PTHR31047">
    <property type="entry name" value="MEIOTICALLY UP-REGULATED GENE 157 PROTEIN"/>
    <property type="match status" value="1"/>
</dbReference>
<reference evidence="1 2" key="1">
    <citation type="submission" date="2019-07" db="EMBL/GenBank/DDBJ databases">
        <authorList>
            <person name="Friedrich A."/>
            <person name="Schacherer J."/>
        </authorList>
    </citation>
    <scope>NUCLEOTIDE SEQUENCE [LARGE SCALE GENOMIC DNA]</scope>
</reference>
<dbReference type="Gene3D" id="1.50.10.10">
    <property type="match status" value="1"/>
</dbReference>
<dbReference type="GO" id="GO:0005975">
    <property type="term" value="P:carbohydrate metabolic process"/>
    <property type="evidence" value="ECO:0007669"/>
    <property type="project" value="InterPro"/>
</dbReference>
<keyword evidence="2" id="KW-1185">Reference proteome</keyword>
<gene>
    <name evidence="1" type="primary">mug157</name>
    <name evidence="1" type="ORF">DEBR0S2_14708G</name>
</gene>
<dbReference type="SMART" id="SM01149">
    <property type="entry name" value="DUF1237"/>
    <property type="match status" value="1"/>
</dbReference>
<dbReference type="SUPFAM" id="SSF48208">
    <property type="entry name" value="Six-hairpin glycosidases"/>
    <property type="match status" value="1"/>
</dbReference>
<proteinExistence type="predicted"/>
<name>A0A7D9GZD4_DEKBR</name>
<dbReference type="GO" id="GO:0004553">
    <property type="term" value="F:hydrolase activity, hydrolyzing O-glycosyl compounds"/>
    <property type="evidence" value="ECO:0007669"/>
    <property type="project" value="UniProtKB-ARBA"/>
</dbReference>
<accession>A0A7D9GZD4</accession>
<dbReference type="Proteomes" id="UP000478008">
    <property type="component" value="Unassembled WGS sequence"/>
</dbReference>
<dbReference type="InterPro" id="IPR008313">
    <property type="entry name" value="GH125"/>
</dbReference>
<protein>
    <submittedName>
        <fullName evidence="1">DEBR0S2_14708g1_1</fullName>
    </submittedName>
</protein>
<dbReference type="AlphaFoldDB" id="A0A7D9GZD4"/>
<dbReference type="EMBL" id="CABFWN010000002">
    <property type="protein sequence ID" value="VUG17720.1"/>
    <property type="molecule type" value="Genomic_DNA"/>
</dbReference>
<dbReference type="Pfam" id="PF06824">
    <property type="entry name" value="Glyco_hydro_125"/>
    <property type="match status" value="1"/>
</dbReference>
<dbReference type="InterPro" id="IPR008928">
    <property type="entry name" value="6-hairpin_glycosidase_sf"/>
</dbReference>
<evidence type="ECO:0000313" key="1">
    <source>
        <dbReference type="EMBL" id="VUG17720.1"/>
    </source>
</evidence>
<organism evidence="1 2">
    <name type="scientific">Dekkera bruxellensis</name>
    <name type="common">Brettanomyces custersii</name>
    <dbReference type="NCBI Taxonomy" id="5007"/>
    <lineage>
        <taxon>Eukaryota</taxon>
        <taxon>Fungi</taxon>
        <taxon>Dikarya</taxon>
        <taxon>Ascomycota</taxon>
        <taxon>Saccharomycotina</taxon>
        <taxon>Pichiomycetes</taxon>
        <taxon>Pichiales</taxon>
        <taxon>Pichiaceae</taxon>
        <taxon>Brettanomyces</taxon>
    </lineage>
</organism>
<sequence length="579" mass="65385">MIPLNEPNPHMSHTKIHTNRSPVSRLIAAITLWFQTSSLTSRLFVGIAILFLADALFHSISSWRDTEILGQQKKRGCPNYFEYSKSIHPPLSEGDQQLSYMRPEPDCRTFRSKAVENVIKDMKERLADPDMARLFENAFPNTLDTTIWWYTPHDKRTGYPRTFIATGDIAAEWLRDSANQLSVYTPLISSDEHLKSLIKGAVIQQAMYMRNDAYCNAFQPPAEAKIKKVPSSKDTVSPKPDWNQVFECKWEVDSLASFLDLTNNYIKYSGDITILSDPIWSTAFTNLVYILKTQSIPTKDEHGRALVAQYTFQRDTMSGTETLCLGGRGNPIKGGTGLIRSAFRPSDDACIFQFFIPGNAYMAAELERIAHYFEIAHLNGPSTTARSIAEGIRKGINDYGVVEHKKYGKVFAYEVDGFGGTNIMDDANLPSLLSLPDLGFLSVEDPIYQNTRKMVLESDGNPYFVNGRYYGGIGGPHVGLSYGWPMSMVVQIRTSEDDAEILKLLEKVVSTTRGLGLMHEGIEINSPTHKYSRQWFSWGNSEFAKAIIGLAERKPHLIFKDEYSQIPYRVQDQPWYKGI</sequence>
<evidence type="ECO:0000313" key="2">
    <source>
        <dbReference type="Proteomes" id="UP000478008"/>
    </source>
</evidence>
<dbReference type="InterPro" id="IPR012341">
    <property type="entry name" value="6hp_glycosidase-like_sf"/>
</dbReference>